<dbReference type="InterPro" id="IPR011042">
    <property type="entry name" value="6-blade_b-propeller_TolB-like"/>
</dbReference>
<dbReference type="EMBL" id="QGDT01000024">
    <property type="protein sequence ID" value="PWJ53373.1"/>
    <property type="molecule type" value="Genomic_DNA"/>
</dbReference>
<dbReference type="PANTHER" id="PTHR33546:SF1">
    <property type="entry name" value="LARGE, MULTIFUNCTIONAL SECRETED PROTEIN"/>
    <property type="match status" value="1"/>
</dbReference>
<protein>
    <submittedName>
        <fullName evidence="2">Putative membrane-bound dehydrogenase-like protein</fullName>
    </submittedName>
</protein>
<accession>A0A316A701</accession>
<dbReference type="InterPro" id="IPR011989">
    <property type="entry name" value="ARM-like"/>
</dbReference>
<dbReference type="RefSeq" id="WP_109678243.1">
    <property type="nucleotide sequence ID" value="NZ_QGDT01000024.1"/>
</dbReference>
<dbReference type="InterPro" id="IPR016024">
    <property type="entry name" value="ARM-type_fold"/>
</dbReference>
<dbReference type="Pfam" id="PF23500">
    <property type="entry name" value="DUF7133"/>
    <property type="match status" value="1"/>
</dbReference>
<evidence type="ECO:0000259" key="1">
    <source>
        <dbReference type="Pfam" id="PF23500"/>
    </source>
</evidence>
<name>A0A316A701_9BACT</name>
<dbReference type="AlphaFoldDB" id="A0A316A701"/>
<dbReference type="SUPFAM" id="SSF48371">
    <property type="entry name" value="ARM repeat"/>
    <property type="match status" value="1"/>
</dbReference>
<dbReference type="InterPro" id="IPR055557">
    <property type="entry name" value="DUF7133"/>
</dbReference>
<dbReference type="Proteomes" id="UP000245880">
    <property type="component" value="Unassembled WGS sequence"/>
</dbReference>
<dbReference type="SUPFAM" id="SSF50952">
    <property type="entry name" value="Soluble quinoprotein glucose dehydrogenase"/>
    <property type="match status" value="1"/>
</dbReference>
<comment type="caution">
    <text evidence="2">The sequence shown here is derived from an EMBL/GenBank/DDBJ whole genome shotgun (WGS) entry which is preliminary data.</text>
</comment>
<dbReference type="NCBIfam" id="TIGR02604">
    <property type="entry name" value="Piru_Ver_Nterm"/>
    <property type="match status" value="1"/>
</dbReference>
<organism evidence="2 3">
    <name type="scientific">Dyadobacter jejuensis</name>
    <dbReference type="NCBI Taxonomy" id="1082580"/>
    <lineage>
        <taxon>Bacteria</taxon>
        <taxon>Pseudomonadati</taxon>
        <taxon>Bacteroidota</taxon>
        <taxon>Cytophagia</taxon>
        <taxon>Cytophagales</taxon>
        <taxon>Spirosomataceae</taxon>
        <taxon>Dyadobacter</taxon>
    </lineage>
</organism>
<dbReference type="Gene3D" id="2.120.10.30">
    <property type="entry name" value="TolB, C-terminal domain"/>
    <property type="match status" value="1"/>
</dbReference>
<evidence type="ECO:0000313" key="2">
    <source>
        <dbReference type="EMBL" id="PWJ53373.1"/>
    </source>
</evidence>
<dbReference type="InterPro" id="IPR013428">
    <property type="entry name" value="Membrane-bound_put_N"/>
</dbReference>
<keyword evidence="3" id="KW-1185">Reference proteome</keyword>
<dbReference type="PANTHER" id="PTHR33546">
    <property type="entry name" value="LARGE, MULTIFUNCTIONAL SECRETED PROTEIN-RELATED"/>
    <property type="match status" value="1"/>
</dbReference>
<sequence length="705" mass="79314">MKFTSYSFVFLSLFYTSACTPSKYADPLSPEASLQSIDLNPDFKIELFAAEPLVMDPVGMAFDEYGRVFVVEMPDYPTKPETGKGRGRIKMLTDSDGDGRMDKAILFAENLSEASSILPWKGGLLVTAAPNIWFMKDTNGDLQADLQEKLFDGFYSERVENQLSSLTLGIDNWIYVANYGQPGKVRALRPKNRKELDVLGADFRFRPDKNKFEREMGNAQFGQTFNDWGHRFITENTVRIQQIVMPWRYANRNPYMPTHKGAMDISDQDNTMFQVTPAPYWRAERTRRRNERFQQQGLDRVEYAEDYFTAASGGIVYTGHTFPKAFQGNYFVGDVAGNLVHRDLLVADSLSPVYKAVKRFRKDTNKEFLSSSDPWFRPVSFTVGPDGALYVIDFYRQHVETPESIPDDLKEDMAFKNGENRGRIYKITPVTPASSEQAAYNLGAMSSKLLVGLLSFPNQWQRLQAQRLLLERQDKSIVPTVLALQANATDPLARLHALFVLEGLGALSPAALLAALHDPHPGVREYGAMLAENTPSLTSEVAKMVEDSSVRVAYQATLSLGGSQGPNITEAMRKVLIKRGQDPWLRMAVLSGHTAQSTVLLDSLKYHSAYFDSTTADRIQFIEDFAFIQGAKNKDRDLVKMLDCLADTTLPHYQTWTKSLISGLVHGRKYQSDNNRLGPLTKERLSQLALKSDDPSKELLDALLK</sequence>
<dbReference type="InterPro" id="IPR011041">
    <property type="entry name" value="Quinoprot_gluc/sorb_DH_b-prop"/>
</dbReference>
<proteinExistence type="predicted"/>
<dbReference type="Gene3D" id="1.25.10.10">
    <property type="entry name" value="Leucine-rich Repeat Variant"/>
    <property type="match status" value="1"/>
</dbReference>
<gene>
    <name evidence="2" type="ORF">CLV98_1249</name>
</gene>
<feature type="domain" description="DUF7133" evidence="1">
    <location>
        <begin position="29"/>
        <end position="429"/>
    </location>
</feature>
<evidence type="ECO:0000313" key="3">
    <source>
        <dbReference type="Proteomes" id="UP000245880"/>
    </source>
</evidence>
<dbReference type="OrthoDB" id="9808161at2"/>
<reference evidence="2 3" key="1">
    <citation type="submission" date="2018-03" db="EMBL/GenBank/DDBJ databases">
        <title>Genomic Encyclopedia of Archaeal and Bacterial Type Strains, Phase II (KMG-II): from individual species to whole genera.</title>
        <authorList>
            <person name="Goeker M."/>
        </authorList>
    </citation>
    <scope>NUCLEOTIDE SEQUENCE [LARGE SCALE GENOMIC DNA]</scope>
    <source>
        <strain evidence="2 3">DSM 100346</strain>
    </source>
</reference>